<dbReference type="Pfam" id="PF05773">
    <property type="entry name" value="RWD"/>
    <property type="match status" value="1"/>
</dbReference>
<dbReference type="InterPro" id="IPR002867">
    <property type="entry name" value="IBR_dom"/>
</dbReference>
<dbReference type="SUPFAM" id="SSF57850">
    <property type="entry name" value="RING/U-box"/>
    <property type="match status" value="2"/>
</dbReference>
<dbReference type="PROSITE" id="PS50908">
    <property type="entry name" value="RWD"/>
    <property type="match status" value="1"/>
</dbReference>
<evidence type="ECO:0000256" key="5">
    <source>
        <dbReference type="ARBA" id="ARBA00022737"/>
    </source>
</evidence>
<feature type="domain" description="RING-type" evidence="10">
    <location>
        <begin position="179"/>
        <end position="227"/>
    </location>
</feature>
<dbReference type="CDD" id="cd20341">
    <property type="entry name" value="BRcat_RBR_RNF14"/>
    <property type="match status" value="1"/>
</dbReference>
<dbReference type="SMART" id="SM00591">
    <property type="entry name" value="RWD"/>
    <property type="match status" value="1"/>
</dbReference>
<evidence type="ECO:0000313" key="15">
    <source>
        <dbReference type="WBParaSite" id="HPBE_0001311201-mRNA-1"/>
    </source>
</evidence>
<evidence type="ECO:0000256" key="4">
    <source>
        <dbReference type="ARBA" id="ARBA00022723"/>
    </source>
</evidence>
<evidence type="ECO:0000256" key="6">
    <source>
        <dbReference type="ARBA" id="ARBA00022771"/>
    </source>
</evidence>
<reference evidence="13 14" key="1">
    <citation type="submission" date="2018-11" db="EMBL/GenBank/DDBJ databases">
        <authorList>
            <consortium name="Pathogen Informatics"/>
        </authorList>
    </citation>
    <scope>NUCLEOTIDE SEQUENCE [LARGE SCALE GENOMIC DNA]</scope>
</reference>
<dbReference type="Pfam" id="PF01485">
    <property type="entry name" value="IBR"/>
    <property type="match status" value="1"/>
</dbReference>
<dbReference type="PROSITE" id="PS50089">
    <property type="entry name" value="ZF_RING_2"/>
    <property type="match status" value="1"/>
</dbReference>
<keyword evidence="14" id="KW-1185">Reference proteome</keyword>
<dbReference type="InterPro" id="IPR006575">
    <property type="entry name" value="RWD_dom"/>
</dbReference>
<dbReference type="GO" id="GO:0008270">
    <property type="term" value="F:zinc ion binding"/>
    <property type="evidence" value="ECO:0007669"/>
    <property type="project" value="UniProtKB-KW"/>
</dbReference>
<dbReference type="GO" id="GO:0061630">
    <property type="term" value="F:ubiquitin protein ligase activity"/>
    <property type="evidence" value="ECO:0007669"/>
    <property type="project" value="UniProtKB-EC"/>
</dbReference>
<evidence type="ECO:0000259" key="12">
    <source>
        <dbReference type="PROSITE" id="PS51873"/>
    </source>
</evidence>
<protein>
    <recommendedName>
        <fullName evidence="2">RBR-type E3 ubiquitin transferase</fullName>
        <ecNumber evidence="2">2.3.2.31</ecNumber>
    </recommendedName>
</protein>
<evidence type="ECO:0000256" key="9">
    <source>
        <dbReference type="PROSITE-ProRule" id="PRU00175"/>
    </source>
</evidence>
<dbReference type="InterPro" id="IPR013083">
    <property type="entry name" value="Znf_RING/FYVE/PHD"/>
</dbReference>
<keyword evidence="8" id="KW-0862">Zinc</keyword>
<dbReference type="PANTHER" id="PTHR11685">
    <property type="entry name" value="RBR FAMILY RING FINGER AND IBR DOMAIN-CONTAINING"/>
    <property type="match status" value="1"/>
</dbReference>
<proteinExistence type="predicted"/>
<comment type="catalytic activity">
    <reaction evidence="1">
        <text>[E2 ubiquitin-conjugating enzyme]-S-ubiquitinyl-L-cysteine + [acceptor protein]-L-lysine = [E2 ubiquitin-conjugating enzyme]-L-cysteine + [acceptor protein]-N(6)-ubiquitinyl-L-lysine.</text>
        <dbReference type="EC" id="2.3.2.31"/>
    </reaction>
</comment>
<dbReference type="InterPro" id="IPR017907">
    <property type="entry name" value="Znf_RING_CS"/>
</dbReference>
<dbReference type="OrthoDB" id="1431934at2759"/>
<dbReference type="InterPro" id="IPR001841">
    <property type="entry name" value="Znf_RING"/>
</dbReference>
<dbReference type="PROSITE" id="PS00518">
    <property type="entry name" value="ZF_RING_1"/>
    <property type="match status" value="1"/>
</dbReference>
<keyword evidence="4" id="KW-0479">Metal-binding</keyword>
<dbReference type="SMART" id="SM00647">
    <property type="entry name" value="IBR"/>
    <property type="match status" value="1"/>
</dbReference>
<dbReference type="SUPFAM" id="SSF54495">
    <property type="entry name" value="UBC-like"/>
    <property type="match status" value="1"/>
</dbReference>
<feature type="domain" description="RWD" evidence="11">
    <location>
        <begin position="11"/>
        <end position="133"/>
    </location>
</feature>
<dbReference type="EC" id="2.3.2.31" evidence="2"/>
<keyword evidence="5" id="KW-0677">Repeat</keyword>
<dbReference type="EMBL" id="UZAH01027781">
    <property type="protein sequence ID" value="VDO94943.1"/>
    <property type="molecule type" value="Genomic_DNA"/>
</dbReference>
<dbReference type="InterPro" id="IPR016135">
    <property type="entry name" value="UBQ-conjugating_enzyme/RWD"/>
</dbReference>
<feature type="domain" description="RING-type" evidence="12">
    <location>
        <begin position="175"/>
        <end position="365"/>
    </location>
</feature>
<evidence type="ECO:0000313" key="13">
    <source>
        <dbReference type="EMBL" id="VDO94943.1"/>
    </source>
</evidence>
<dbReference type="WBParaSite" id="HPBE_0001311201-mRNA-1">
    <property type="protein sequence ID" value="HPBE_0001311201-mRNA-1"/>
    <property type="gene ID" value="HPBE_0001311201"/>
</dbReference>
<dbReference type="FunFam" id="3.30.40.10:FF:000137">
    <property type="entry name" value="RanBP-type and C3HC4-type zinc finger-containing protein 1"/>
    <property type="match status" value="1"/>
</dbReference>
<dbReference type="Gene3D" id="3.30.40.10">
    <property type="entry name" value="Zinc/RING finger domain, C3HC4 (zinc finger)"/>
    <property type="match status" value="1"/>
</dbReference>
<sequence length="365" mass="41468">MPGDFPHEQEEEIEALISSLGEELVHIDQSRDLLEGCISVELEVKNHMVTVFVNTEEGLKQFRTKHLSPMDLHFRLPRHYPTTAADLRVECVWVTKELNDRILDLLDGVTRENAGFPQLYLCYDSLKDFLNELDLDEVCLDGNPFSVKEAISGSQLLEAARKTCDNYDLEVFLRGYHDCGVCLEHKSGSECARFTPCDHIYCKDCIRTYFQLRLTEQQVAPLSCLADACQSYPSDSLLKEVIGEEQFERYEQIILSNALSRMDDVVLCPRARCQKTASVSGSNASLATCLTCGFSFCTKCRRAYHGVNPCRPTVIAVSRMIENEDGTLTFKKITVEEYMAASEDQRKEMAWWYGGMERLEVLLCS</sequence>
<accession>A0A3P8ATB2</accession>
<dbReference type="PROSITE" id="PS51873">
    <property type="entry name" value="TRIAD"/>
    <property type="match status" value="1"/>
</dbReference>
<evidence type="ECO:0000259" key="11">
    <source>
        <dbReference type="PROSITE" id="PS50908"/>
    </source>
</evidence>
<reference evidence="15" key="2">
    <citation type="submission" date="2019-09" db="UniProtKB">
        <authorList>
            <consortium name="WormBaseParasite"/>
        </authorList>
    </citation>
    <scope>IDENTIFICATION</scope>
</reference>
<keyword evidence="6 9" id="KW-0863">Zinc-finger</keyword>
<keyword evidence="3" id="KW-0808">Transferase</keyword>
<dbReference type="Gene3D" id="3.10.110.10">
    <property type="entry name" value="Ubiquitin Conjugating Enzyme"/>
    <property type="match status" value="1"/>
</dbReference>
<dbReference type="Gene3D" id="2.20.25.20">
    <property type="match status" value="1"/>
</dbReference>
<dbReference type="InterPro" id="IPR044066">
    <property type="entry name" value="TRIAD_supradom"/>
</dbReference>
<name>A0A3P8ATB2_HELPZ</name>
<dbReference type="InterPro" id="IPR031127">
    <property type="entry name" value="E3_UB_ligase_RBR"/>
</dbReference>
<evidence type="ECO:0000256" key="2">
    <source>
        <dbReference type="ARBA" id="ARBA00012251"/>
    </source>
</evidence>
<evidence type="ECO:0000313" key="14">
    <source>
        <dbReference type="Proteomes" id="UP000050761"/>
    </source>
</evidence>
<dbReference type="CDD" id="cd23820">
    <property type="entry name" value="RWD_RNF14"/>
    <property type="match status" value="1"/>
</dbReference>
<dbReference type="Proteomes" id="UP000050761">
    <property type="component" value="Unassembled WGS sequence"/>
</dbReference>
<dbReference type="AlphaFoldDB" id="A0A3P8ATB2"/>
<dbReference type="GO" id="GO:0016567">
    <property type="term" value="P:protein ubiquitination"/>
    <property type="evidence" value="ECO:0007669"/>
    <property type="project" value="InterPro"/>
</dbReference>
<organism evidence="13">
    <name type="scientific">Heligmosomoides polygyrus</name>
    <name type="common">Parasitic roundworm</name>
    <dbReference type="NCBI Taxonomy" id="6339"/>
    <lineage>
        <taxon>Eukaryota</taxon>
        <taxon>Metazoa</taxon>
        <taxon>Ecdysozoa</taxon>
        <taxon>Nematoda</taxon>
        <taxon>Chromadorea</taxon>
        <taxon>Rhabditida</taxon>
        <taxon>Rhabditina</taxon>
        <taxon>Rhabditomorpha</taxon>
        <taxon>Strongyloidea</taxon>
        <taxon>Heligmosomidae</taxon>
        <taxon>Heligmosomoides</taxon>
    </lineage>
</organism>
<evidence type="ECO:0000256" key="8">
    <source>
        <dbReference type="ARBA" id="ARBA00022833"/>
    </source>
</evidence>
<evidence type="ECO:0000256" key="1">
    <source>
        <dbReference type="ARBA" id="ARBA00001798"/>
    </source>
</evidence>
<evidence type="ECO:0000256" key="3">
    <source>
        <dbReference type="ARBA" id="ARBA00022679"/>
    </source>
</evidence>
<evidence type="ECO:0000256" key="7">
    <source>
        <dbReference type="ARBA" id="ARBA00022786"/>
    </source>
</evidence>
<gene>
    <name evidence="13" type="ORF">HPBE_LOCUS13113</name>
</gene>
<keyword evidence="7" id="KW-0833">Ubl conjugation pathway</keyword>
<evidence type="ECO:0000259" key="10">
    <source>
        <dbReference type="PROSITE" id="PS50089"/>
    </source>
</evidence>